<protein>
    <submittedName>
        <fullName evidence="1">Uncharacterized protein</fullName>
    </submittedName>
</protein>
<reference evidence="1" key="1">
    <citation type="submission" date="2020-08" db="EMBL/GenBank/DDBJ databases">
        <title>Multicomponent nature underlies the extraordinary mechanical properties of spider dragline silk.</title>
        <authorList>
            <person name="Kono N."/>
            <person name="Nakamura H."/>
            <person name="Mori M."/>
            <person name="Yoshida Y."/>
            <person name="Ohtoshi R."/>
            <person name="Malay A.D."/>
            <person name="Moran D.A.P."/>
            <person name="Tomita M."/>
            <person name="Numata K."/>
            <person name="Arakawa K."/>
        </authorList>
    </citation>
    <scope>NUCLEOTIDE SEQUENCE</scope>
</reference>
<comment type="caution">
    <text evidence="1">The sequence shown here is derived from an EMBL/GenBank/DDBJ whole genome shotgun (WGS) entry which is preliminary data.</text>
</comment>
<accession>A0A8X6K894</accession>
<organism evidence="1 2">
    <name type="scientific">Nephila pilipes</name>
    <name type="common">Giant wood spider</name>
    <name type="synonym">Nephila maculata</name>
    <dbReference type="NCBI Taxonomy" id="299642"/>
    <lineage>
        <taxon>Eukaryota</taxon>
        <taxon>Metazoa</taxon>
        <taxon>Ecdysozoa</taxon>
        <taxon>Arthropoda</taxon>
        <taxon>Chelicerata</taxon>
        <taxon>Arachnida</taxon>
        <taxon>Araneae</taxon>
        <taxon>Araneomorphae</taxon>
        <taxon>Entelegynae</taxon>
        <taxon>Araneoidea</taxon>
        <taxon>Nephilidae</taxon>
        <taxon>Nephila</taxon>
    </lineage>
</organism>
<gene>
    <name evidence="1" type="ORF">NPIL_121621</name>
</gene>
<proteinExistence type="predicted"/>
<sequence length="86" mass="9687">MSDLTAPVVGNLSPRRLRQWCVGEEDARRRSLRFLGKRGTPTIVATSPILRSSPTCSGKQITRGEITCMTNRFGRWYGLNCRAIYV</sequence>
<dbReference type="Proteomes" id="UP000887013">
    <property type="component" value="Unassembled WGS sequence"/>
</dbReference>
<evidence type="ECO:0000313" key="2">
    <source>
        <dbReference type="Proteomes" id="UP000887013"/>
    </source>
</evidence>
<dbReference type="AlphaFoldDB" id="A0A8X6K894"/>
<dbReference type="EMBL" id="BMAW01087676">
    <property type="protein sequence ID" value="GFS30893.1"/>
    <property type="molecule type" value="Genomic_DNA"/>
</dbReference>
<keyword evidence="2" id="KW-1185">Reference proteome</keyword>
<dbReference type="OrthoDB" id="10304776at2759"/>
<name>A0A8X6K894_NEPPI</name>
<evidence type="ECO:0000313" key="1">
    <source>
        <dbReference type="EMBL" id="GFS30893.1"/>
    </source>
</evidence>